<dbReference type="Pfam" id="PF01475">
    <property type="entry name" value="FUR"/>
    <property type="match status" value="1"/>
</dbReference>
<evidence type="ECO:0000256" key="5">
    <source>
        <dbReference type="ARBA" id="ARBA00022491"/>
    </source>
</evidence>
<evidence type="ECO:0000313" key="14">
    <source>
        <dbReference type="Proteomes" id="UP000035721"/>
    </source>
</evidence>
<dbReference type="PANTHER" id="PTHR33202:SF2">
    <property type="entry name" value="FERRIC UPTAKE REGULATION PROTEIN"/>
    <property type="match status" value="1"/>
</dbReference>
<comment type="subunit">
    <text evidence="3">Homodimer.</text>
</comment>
<dbReference type="GO" id="GO:0005829">
    <property type="term" value="C:cytosol"/>
    <property type="evidence" value="ECO:0007669"/>
    <property type="project" value="TreeGrafter"/>
</dbReference>
<dbReference type="InterPro" id="IPR043135">
    <property type="entry name" value="Fur_C"/>
</dbReference>
<accession>A0A077M5H4</accession>
<dbReference type="GO" id="GO:0045892">
    <property type="term" value="P:negative regulation of DNA-templated transcription"/>
    <property type="evidence" value="ECO:0007669"/>
    <property type="project" value="TreeGrafter"/>
</dbReference>
<dbReference type="RefSeq" id="WP_235432373.1">
    <property type="nucleotide sequence ID" value="NZ_HF570958.1"/>
</dbReference>
<dbReference type="GO" id="GO:0000976">
    <property type="term" value="F:transcription cis-regulatory region binding"/>
    <property type="evidence" value="ECO:0007669"/>
    <property type="project" value="TreeGrafter"/>
</dbReference>
<evidence type="ECO:0000256" key="2">
    <source>
        <dbReference type="ARBA" id="ARBA00007957"/>
    </source>
</evidence>
<keyword evidence="7 11" id="KW-0862">Zinc</keyword>
<dbReference type="GO" id="GO:1900376">
    <property type="term" value="P:regulation of secondary metabolite biosynthetic process"/>
    <property type="evidence" value="ECO:0007669"/>
    <property type="project" value="TreeGrafter"/>
</dbReference>
<comment type="cofactor">
    <cofactor evidence="11">
        <name>Zn(2+)</name>
        <dbReference type="ChEBI" id="CHEBI:29105"/>
    </cofactor>
    <text evidence="11">Binds 1 zinc ion per subunit.</text>
</comment>
<dbReference type="InterPro" id="IPR036390">
    <property type="entry name" value="WH_DNA-bd_sf"/>
</dbReference>
<keyword evidence="5" id="KW-0678">Repressor</keyword>
<feature type="binding site" evidence="11">
    <location>
        <position position="95"/>
    </location>
    <ligand>
        <name>Zn(2+)</name>
        <dbReference type="ChEBI" id="CHEBI:29105"/>
    </ligand>
</feature>
<feature type="binding site" evidence="11">
    <location>
        <position position="132"/>
    </location>
    <ligand>
        <name>Zn(2+)</name>
        <dbReference type="ChEBI" id="CHEBI:29105"/>
    </ligand>
</feature>
<keyword evidence="14" id="KW-1185">Reference proteome</keyword>
<dbReference type="InterPro" id="IPR036388">
    <property type="entry name" value="WH-like_DNA-bd_sf"/>
</dbReference>
<organism evidence="13 14">
    <name type="scientific">Nostocoides japonicum T1-X7</name>
    <dbReference type="NCBI Taxonomy" id="1194083"/>
    <lineage>
        <taxon>Bacteria</taxon>
        <taxon>Bacillati</taxon>
        <taxon>Actinomycetota</taxon>
        <taxon>Actinomycetes</taxon>
        <taxon>Micrococcales</taxon>
        <taxon>Intrasporangiaceae</taxon>
        <taxon>Nostocoides</taxon>
    </lineage>
</organism>
<dbReference type="SUPFAM" id="SSF46785">
    <property type="entry name" value="Winged helix' DNA-binding domain"/>
    <property type="match status" value="1"/>
</dbReference>
<dbReference type="Gene3D" id="1.10.10.10">
    <property type="entry name" value="Winged helix-like DNA-binding domain superfamily/Winged helix DNA-binding domain"/>
    <property type="match status" value="1"/>
</dbReference>
<keyword evidence="9" id="KW-0238">DNA-binding</keyword>
<dbReference type="Gene3D" id="3.30.1490.190">
    <property type="match status" value="1"/>
</dbReference>
<dbReference type="CDD" id="cd07153">
    <property type="entry name" value="Fur_like"/>
    <property type="match status" value="1"/>
</dbReference>
<evidence type="ECO:0000256" key="9">
    <source>
        <dbReference type="ARBA" id="ARBA00023125"/>
    </source>
</evidence>
<feature type="binding site" evidence="12">
    <location>
        <position position="107"/>
    </location>
    <ligand>
        <name>Fe cation</name>
        <dbReference type="ChEBI" id="CHEBI:24875"/>
    </ligand>
</feature>
<proteinExistence type="inferred from homology"/>
<dbReference type="GO" id="GO:0003700">
    <property type="term" value="F:DNA-binding transcription factor activity"/>
    <property type="evidence" value="ECO:0007669"/>
    <property type="project" value="InterPro"/>
</dbReference>
<feature type="binding site" evidence="11">
    <location>
        <position position="92"/>
    </location>
    <ligand>
        <name>Zn(2+)</name>
        <dbReference type="ChEBI" id="CHEBI:29105"/>
    </ligand>
</feature>
<comment type="similarity">
    <text evidence="2">Belongs to the Fur family.</text>
</comment>
<dbReference type="InterPro" id="IPR002481">
    <property type="entry name" value="FUR"/>
</dbReference>
<keyword evidence="8" id="KW-0805">Transcription regulation</keyword>
<comment type="subcellular location">
    <subcellularLocation>
        <location evidence="1">Cytoplasm</location>
    </subcellularLocation>
</comment>
<sequence length="139" mass="14937">MASRIGAEKAPRSTAQGAAVRQALIDEGGFRSAQDVYGALRAAGHKVGLSTVYRHLQAFSDQGEADVIHTGDGETTYRFCGDSGGHHHHLVCRRCGRAEEVESRSIERWAEETAKRFGYTDVDHTVEVFGVCAACAAAS</sequence>
<keyword evidence="4" id="KW-0963">Cytoplasm</keyword>
<dbReference type="EMBL" id="CAJB01000421">
    <property type="protein sequence ID" value="CCH80317.1"/>
    <property type="molecule type" value="Genomic_DNA"/>
</dbReference>
<feature type="binding site" evidence="12">
    <location>
        <position position="86"/>
    </location>
    <ligand>
        <name>Fe cation</name>
        <dbReference type="ChEBI" id="CHEBI:24875"/>
    </ligand>
</feature>
<dbReference type="STRING" id="1194083.BN12_860016"/>
<protein>
    <submittedName>
        <fullName evidence="13">Ferric uptake regulator family protein</fullName>
    </submittedName>
</protein>
<evidence type="ECO:0000256" key="8">
    <source>
        <dbReference type="ARBA" id="ARBA00023015"/>
    </source>
</evidence>
<evidence type="ECO:0000256" key="7">
    <source>
        <dbReference type="ARBA" id="ARBA00022833"/>
    </source>
</evidence>
<evidence type="ECO:0000256" key="12">
    <source>
        <dbReference type="PIRSR" id="PIRSR602481-2"/>
    </source>
</evidence>
<name>A0A077M5H4_9MICO</name>
<evidence type="ECO:0000256" key="10">
    <source>
        <dbReference type="ARBA" id="ARBA00023163"/>
    </source>
</evidence>
<gene>
    <name evidence="13" type="ORF">BN12_860016</name>
</gene>
<dbReference type="PANTHER" id="PTHR33202">
    <property type="entry name" value="ZINC UPTAKE REGULATION PROTEIN"/>
    <property type="match status" value="1"/>
</dbReference>
<dbReference type="GO" id="GO:0008270">
    <property type="term" value="F:zinc ion binding"/>
    <property type="evidence" value="ECO:0007669"/>
    <property type="project" value="TreeGrafter"/>
</dbReference>
<keyword evidence="10" id="KW-0804">Transcription</keyword>
<keyword evidence="6 11" id="KW-0479">Metal-binding</keyword>
<feature type="binding site" evidence="12">
    <location>
        <position position="124"/>
    </location>
    <ligand>
        <name>Fe cation</name>
        <dbReference type="ChEBI" id="CHEBI:24875"/>
    </ligand>
</feature>
<comment type="cofactor">
    <cofactor evidence="12">
        <name>Mn(2+)</name>
        <dbReference type="ChEBI" id="CHEBI:29035"/>
    </cofactor>
    <cofactor evidence="12">
        <name>Fe(2+)</name>
        <dbReference type="ChEBI" id="CHEBI:29033"/>
    </cofactor>
    <text evidence="12">Binds 1 Mn(2+) or Fe(2+) ion per subunit.</text>
</comment>
<comment type="caution">
    <text evidence="13">The sequence shown here is derived from an EMBL/GenBank/DDBJ whole genome shotgun (WGS) entry which is preliminary data.</text>
</comment>
<evidence type="ECO:0000256" key="11">
    <source>
        <dbReference type="PIRSR" id="PIRSR602481-1"/>
    </source>
</evidence>
<dbReference type="Proteomes" id="UP000035721">
    <property type="component" value="Unassembled WGS sequence"/>
</dbReference>
<evidence type="ECO:0000256" key="4">
    <source>
        <dbReference type="ARBA" id="ARBA00022490"/>
    </source>
</evidence>
<evidence type="ECO:0000313" key="13">
    <source>
        <dbReference type="EMBL" id="CCH80317.1"/>
    </source>
</evidence>
<evidence type="ECO:0000256" key="1">
    <source>
        <dbReference type="ARBA" id="ARBA00004496"/>
    </source>
</evidence>
<evidence type="ECO:0000256" key="6">
    <source>
        <dbReference type="ARBA" id="ARBA00022723"/>
    </source>
</evidence>
<evidence type="ECO:0000256" key="3">
    <source>
        <dbReference type="ARBA" id="ARBA00011738"/>
    </source>
</evidence>
<dbReference type="AlphaFoldDB" id="A0A077M5H4"/>
<feature type="binding site" evidence="11">
    <location>
        <position position="135"/>
    </location>
    <ligand>
        <name>Zn(2+)</name>
        <dbReference type="ChEBI" id="CHEBI:29105"/>
    </ligand>
</feature>
<keyword evidence="12" id="KW-0408">Iron</keyword>
<reference evidence="13 14" key="1">
    <citation type="journal article" date="2013" name="ISME J.">
        <title>A metabolic model for members of the genus Tetrasphaera involved in enhanced biological phosphorus removal.</title>
        <authorList>
            <person name="Kristiansen R."/>
            <person name="Nguyen H.T.T."/>
            <person name="Saunders A.M."/>
            <person name="Nielsen J.L."/>
            <person name="Wimmer R."/>
            <person name="Le V.Q."/>
            <person name="McIlroy S.J."/>
            <person name="Petrovski S."/>
            <person name="Seviour R.J."/>
            <person name="Calteau A."/>
            <person name="Nielsen K.L."/>
            <person name="Nielsen P.H."/>
        </authorList>
    </citation>
    <scope>NUCLEOTIDE SEQUENCE [LARGE SCALE GENOMIC DNA]</scope>
    <source>
        <strain evidence="13 14">T1-X7</strain>
    </source>
</reference>